<evidence type="ECO:0000256" key="1">
    <source>
        <dbReference type="SAM" id="Coils"/>
    </source>
</evidence>
<protein>
    <recommendedName>
        <fullName evidence="4">F-box domain-containing protein</fullName>
    </recommendedName>
</protein>
<organism evidence="2 3">
    <name type="scientific">Roridomyces roridus</name>
    <dbReference type="NCBI Taxonomy" id="1738132"/>
    <lineage>
        <taxon>Eukaryota</taxon>
        <taxon>Fungi</taxon>
        <taxon>Dikarya</taxon>
        <taxon>Basidiomycota</taxon>
        <taxon>Agaricomycotina</taxon>
        <taxon>Agaricomycetes</taxon>
        <taxon>Agaricomycetidae</taxon>
        <taxon>Agaricales</taxon>
        <taxon>Marasmiineae</taxon>
        <taxon>Mycenaceae</taxon>
        <taxon>Roridomyces</taxon>
    </lineage>
</organism>
<dbReference type="Gene3D" id="1.20.1280.50">
    <property type="match status" value="1"/>
</dbReference>
<dbReference type="Gene3D" id="3.80.10.10">
    <property type="entry name" value="Ribonuclease Inhibitor"/>
    <property type="match status" value="1"/>
</dbReference>
<feature type="coiled-coil region" evidence="1">
    <location>
        <begin position="11"/>
        <end position="38"/>
    </location>
</feature>
<evidence type="ECO:0000313" key="2">
    <source>
        <dbReference type="EMBL" id="KAJ7615416.1"/>
    </source>
</evidence>
<dbReference type="AlphaFoldDB" id="A0AAD7BAI5"/>
<name>A0AAD7BAI5_9AGAR</name>
<dbReference type="Proteomes" id="UP001221142">
    <property type="component" value="Unassembled WGS sequence"/>
</dbReference>
<dbReference type="InterPro" id="IPR032675">
    <property type="entry name" value="LRR_dom_sf"/>
</dbReference>
<reference evidence="2" key="1">
    <citation type="submission" date="2023-03" db="EMBL/GenBank/DDBJ databases">
        <title>Massive genome expansion in bonnet fungi (Mycena s.s.) driven by repeated elements and novel gene families across ecological guilds.</title>
        <authorList>
            <consortium name="Lawrence Berkeley National Laboratory"/>
            <person name="Harder C.B."/>
            <person name="Miyauchi S."/>
            <person name="Viragh M."/>
            <person name="Kuo A."/>
            <person name="Thoen E."/>
            <person name="Andreopoulos B."/>
            <person name="Lu D."/>
            <person name="Skrede I."/>
            <person name="Drula E."/>
            <person name="Henrissat B."/>
            <person name="Morin E."/>
            <person name="Kohler A."/>
            <person name="Barry K."/>
            <person name="LaButti K."/>
            <person name="Morin E."/>
            <person name="Salamov A."/>
            <person name="Lipzen A."/>
            <person name="Mereny Z."/>
            <person name="Hegedus B."/>
            <person name="Baldrian P."/>
            <person name="Stursova M."/>
            <person name="Weitz H."/>
            <person name="Taylor A."/>
            <person name="Grigoriev I.V."/>
            <person name="Nagy L.G."/>
            <person name="Martin F."/>
            <person name="Kauserud H."/>
        </authorList>
    </citation>
    <scope>NUCLEOTIDE SEQUENCE</scope>
    <source>
        <strain evidence="2">9284</strain>
    </source>
</reference>
<proteinExistence type="predicted"/>
<accession>A0AAD7BAI5</accession>
<dbReference type="EMBL" id="JARKIF010000024">
    <property type="protein sequence ID" value="KAJ7615416.1"/>
    <property type="molecule type" value="Genomic_DNA"/>
</dbReference>
<sequence>MYASAKLRSSLVDIEAQISSVQSQLARLQANRANILEKLGGVTYPVLTLPSEISAEIFVQYTDSWYPTQCCSPMVLASVCSLWREVALSTPRLWTHLDHGSKSDDRRTGEELLRMWLPRAGALPVDIRIRLPDSDELEYAEIFRILAEHSAQLRVDNAAAVSEMDTSRNNVTGLELISVLDLFVADGINFPTGCLGPFPSLTKLFFSTSYDEICIPSSLEAPQLQEVSFRDCQFPADSDWQSSLPWNQLTVLRSFGQDIPAWLHILSHTPNLELLEFACDEELEVTIPTPPVVLPHLRTLILGDQTSHQIVPFLDLFALRKFHLGTVIGLCGDIMEDLMERSACNLIDMYLSVEDLEDMGALRRCLQVSPTVRSLEINCRDIVDDGDTLEELLGLMRGIPRGSPLLLPALSSLAISACKTQVHLSCLVDMLAARTGNEESARLVSFRLSFTERNHEQCCADPNGIEDHRKVAGLLAKLREMRSGGLKVDIESSVDWFSDEINAKMIEGICGEL</sequence>
<comment type="caution">
    <text evidence="2">The sequence shown here is derived from an EMBL/GenBank/DDBJ whole genome shotgun (WGS) entry which is preliminary data.</text>
</comment>
<dbReference type="SUPFAM" id="SSF52047">
    <property type="entry name" value="RNI-like"/>
    <property type="match status" value="1"/>
</dbReference>
<evidence type="ECO:0008006" key="4">
    <source>
        <dbReference type="Google" id="ProtNLM"/>
    </source>
</evidence>
<evidence type="ECO:0000313" key="3">
    <source>
        <dbReference type="Proteomes" id="UP001221142"/>
    </source>
</evidence>
<gene>
    <name evidence="2" type="ORF">FB45DRAFT_1035408</name>
</gene>
<keyword evidence="1" id="KW-0175">Coiled coil</keyword>
<keyword evidence="3" id="KW-1185">Reference proteome</keyword>